<reference evidence="3 4" key="2">
    <citation type="journal article" date="2020" name="Int. J. Syst. Evol. Microbiol.">
        <title>Description and complete genome sequences of Bradyrhizobium symbiodeficiens sp. nov., a non-symbiotic bacterium associated with legumes native to Canada.</title>
        <authorList>
            <person name="Bromfield E.S.P."/>
            <person name="Cloutier S."/>
            <person name="Nguyen H.D.T."/>
        </authorList>
    </citation>
    <scope>NUCLEOTIDE SEQUENCE [LARGE SCALE GENOMIC DNA]</scope>
    <source>
        <strain evidence="3 4">65S1MB</strain>
    </source>
</reference>
<dbReference type="InterPro" id="IPR051803">
    <property type="entry name" value="TA_system_RelE-like_toxin"/>
</dbReference>
<organism evidence="3 4">
    <name type="scientific">Bradyrhizobium symbiodeficiens</name>
    <dbReference type="NCBI Taxonomy" id="1404367"/>
    <lineage>
        <taxon>Bacteria</taxon>
        <taxon>Pseudomonadati</taxon>
        <taxon>Pseudomonadota</taxon>
        <taxon>Alphaproteobacteria</taxon>
        <taxon>Hyphomicrobiales</taxon>
        <taxon>Nitrobacteraceae</taxon>
        <taxon>Bradyrhizobium</taxon>
    </lineage>
</organism>
<evidence type="ECO:0000256" key="1">
    <source>
        <dbReference type="ARBA" id="ARBA00006226"/>
    </source>
</evidence>
<dbReference type="Proteomes" id="UP000319298">
    <property type="component" value="Chromosome"/>
</dbReference>
<proteinExistence type="inferred from homology"/>
<keyword evidence="4" id="KW-1185">Reference proteome</keyword>
<dbReference type="Pfam" id="PF05016">
    <property type="entry name" value="ParE_toxin"/>
    <property type="match status" value="1"/>
</dbReference>
<dbReference type="PANTHER" id="PTHR33755">
    <property type="entry name" value="TOXIN PARE1-RELATED"/>
    <property type="match status" value="1"/>
</dbReference>
<accession>A0ABX5WC82</accession>
<sequence>MRVRWSESSLSDIDDIFSYIHERNRTAAVAVVERIKAVAGLLQDFPEVGHLTDEPGVRMFPTFPTVRYPYLIFYTVNPADAEIVILHVRHGAQEPRP</sequence>
<dbReference type="RefSeq" id="WP_140481623.1">
    <property type="nucleotide sequence ID" value="NZ_CP041090.2"/>
</dbReference>
<dbReference type="EMBL" id="CP041090">
    <property type="protein sequence ID" value="QDF40842.1"/>
    <property type="molecule type" value="Genomic_DNA"/>
</dbReference>
<comment type="similarity">
    <text evidence="1">Belongs to the RelE toxin family.</text>
</comment>
<dbReference type="InterPro" id="IPR007712">
    <property type="entry name" value="RelE/ParE_toxin"/>
</dbReference>
<evidence type="ECO:0000313" key="3">
    <source>
        <dbReference type="EMBL" id="QDF40842.1"/>
    </source>
</evidence>
<dbReference type="InterPro" id="IPR035093">
    <property type="entry name" value="RelE/ParE_toxin_dom_sf"/>
</dbReference>
<evidence type="ECO:0000256" key="2">
    <source>
        <dbReference type="ARBA" id="ARBA00022649"/>
    </source>
</evidence>
<keyword evidence="2" id="KW-1277">Toxin-antitoxin system</keyword>
<gene>
    <name evidence="3" type="ORF">FJN17_26550</name>
</gene>
<reference evidence="4" key="1">
    <citation type="submission" date="2019-06" db="EMBL/GenBank/DDBJ databases">
        <title>Whole-Genome Sequence of Bradyrhizobium sp. 3 Strain 65S1MB.</title>
        <authorList>
            <person name="Bromfield E.S.P."/>
            <person name="Cloutier S."/>
            <person name="Nguyen H.D.T."/>
        </authorList>
    </citation>
    <scope>NUCLEOTIDE SEQUENCE [LARGE SCALE GENOMIC DNA]</scope>
    <source>
        <strain evidence="4">65S1MB</strain>
    </source>
</reference>
<protein>
    <submittedName>
        <fullName evidence="3">Type II toxin-antitoxin system RelE/ParE family toxin</fullName>
    </submittedName>
</protein>
<name>A0ABX5WC82_9BRAD</name>
<evidence type="ECO:0000313" key="4">
    <source>
        <dbReference type="Proteomes" id="UP000319298"/>
    </source>
</evidence>
<dbReference type="Gene3D" id="3.30.2310.20">
    <property type="entry name" value="RelE-like"/>
    <property type="match status" value="1"/>
</dbReference>